<comment type="similarity">
    <text evidence="1">Belongs to the RelA/SpoT family.</text>
</comment>
<evidence type="ECO:0000256" key="3">
    <source>
        <dbReference type="ARBA" id="ARBA00075768"/>
    </source>
</evidence>
<reference evidence="8" key="1">
    <citation type="submission" date="2022-10" db="EMBL/GenBank/DDBJ databases">
        <title>Culturing micro-colonial fungi from biological soil crusts in the Mojave desert and describing Neophaeococcomyces mojavensis, and introducing the new genera and species Taxawa tesnikishii.</title>
        <authorList>
            <person name="Kurbessoian T."/>
            <person name="Stajich J.E."/>
        </authorList>
    </citation>
    <scope>NUCLEOTIDE SEQUENCE</scope>
    <source>
        <strain evidence="8">TK_35</strain>
    </source>
</reference>
<dbReference type="Pfam" id="PF13291">
    <property type="entry name" value="ACT_4"/>
    <property type="match status" value="1"/>
</dbReference>
<feature type="domain" description="ACT" evidence="6">
    <location>
        <begin position="665"/>
        <end position="739"/>
    </location>
</feature>
<name>A0AA38Y0P9_9EURO</name>
<dbReference type="GO" id="GO:0006520">
    <property type="term" value="P:amino acid metabolic process"/>
    <property type="evidence" value="ECO:0007669"/>
    <property type="project" value="UniProtKB-ARBA"/>
</dbReference>
<dbReference type="InterPro" id="IPR012675">
    <property type="entry name" value="Beta-grasp_dom_sf"/>
</dbReference>
<feature type="domain" description="TGS" evidence="7">
    <location>
        <begin position="409"/>
        <end position="470"/>
    </location>
</feature>
<dbReference type="CDD" id="cd01668">
    <property type="entry name" value="TGS_RSH"/>
    <property type="match status" value="1"/>
</dbReference>
<dbReference type="GO" id="GO:0008893">
    <property type="term" value="F:guanosine-3',5'-bis(diphosphate) 3'-diphosphatase activity"/>
    <property type="evidence" value="ECO:0007669"/>
    <property type="project" value="TreeGrafter"/>
</dbReference>
<dbReference type="Gene3D" id="1.10.3210.10">
    <property type="entry name" value="Hypothetical protein af1432"/>
    <property type="match status" value="1"/>
</dbReference>
<protein>
    <recommendedName>
        <fullName evidence="2">Putative GTP diphosphokinase RSH1, chloroplastic</fullName>
    </recommendedName>
    <alternativeName>
        <fullName evidence="3">RelA/SpoT homolog 1</fullName>
    </alternativeName>
    <alternativeName>
        <fullName evidence="4">ppGpp synthetase RSH1</fullName>
    </alternativeName>
</protein>
<evidence type="ECO:0000256" key="1">
    <source>
        <dbReference type="ARBA" id="ARBA00007476"/>
    </source>
</evidence>
<dbReference type="InterPro" id="IPR043519">
    <property type="entry name" value="NT_sf"/>
</dbReference>
<evidence type="ECO:0000259" key="6">
    <source>
        <dbReference type="PROSITE" id="PS51671"/>
    </source>
</evidence>
<dbReference type="InterPro" id="IPR045865">
    <property type="entry name" value="ACT-like_dom_sf"/>
</dbReference>
<evidence type="ECO:0000256" key="2">
    <source>
        <dbReference type="ARBA" id="ARBA00070102"/>
    </source>
</evidence>
<dbReference type="InterPro" id="IPR004811">
    <property type="entry name" value="RelA/Spo_fam"/>
</dbReference>
<comment type="caution">
    <text evidence="8">The sequence shown here is derived from an EMBL/GenBank/DDBJ whole genome shotgun (WGS) entry which is preliminary data.</text>
</comment>
<dbReference type="InterPro" id="IPR007685">
    <property type="entry name" value="RelA_SpoT"/>
</dbReference>
<feature type="region of interest" description="Disordered" evidence="5">
    <location>
        <begin position="567"/>
        <end position="588"/>
    </location>
</feature>
<dbReference type="Pfam" id="PF02824">
    <property type="entry name" value="TGS"/>
    <property type="match status" value="1"/>
</dbReference>
<accession>A0AA38Y0P9</accession>
<dbReference type="EMBL" id="JAPDRN010000056">
    <property type="protein sequence ID" value="KAJ9631495.1"/>
    <property type="molecule type" value="Genomic_DNA"/>
</dbReference>
<evidence type="ECO:0000256" key="5">
    <source>
        <dbReference type="SAM" id="MobiDB-lite"/>
    </source>
</evidence>
<dbReference type="NCBIfam" id="TIGR00691">
    <property type="entry name" value="spoT_relA"/>
    <property type="match status" value="1"/>
</dbReference>
<dbReference type="FunFam" id="3.10.20.30:FF:000002">
    <property type="entry name" value="GTP pyrophosphokinase (RelA/SpoT)"/>
    <property type="match status" value="1"/>
</dbReference>
<dbReference type="InterPro" id="IPR004095">
    <property type="entry name" value="TGS"/>
</dbReference>
<dbReference type="Pfam" id="PF04607">
    <property type="entry name" value="RelA_SpoT"/>
    <property type="match status" value="1"/>
</dbReference>
<dbReference type="GO" id="GO:0008728">
    <property type="term" value="F:GTP diphosphokinase activity"/>
    <property type="evidence" value="ECO:0007669"/>
    <property type="project" value="TreeGrafter"/>
</dbReference>
<dbReference type="GO" id="GO:0005886">
    <property type="term" value="C:plasma membrane"/>
    <property type="evidence" value="ECO:0007669"/>
    <property type="project" value="TreeGrafter"/>
</dbReference>
<dbReference type="AlphaFoldDB" id="A0AA38Y0P9"/>
<dbReference type="InterPro" id="IPR033655">
    <property type="entry name" value="TGS_RelA/SpoT"/>
</dbReference>
<dbReference type="CDD" id="cd04876">
    <property type="entry name" value="ACT_RelA-SpoT"/>
    <property type="match status" value="1"/>
</dbReference>
<dbReference type="SUPFAM" id="SSF109604">
    <property type="entry name" value="HD-domain/PDEase-like"/>
    <property type="match status" value="1"/>
</dbReference>
<dbReference type="CDD" id="cd05399">
    <property type="entry name" value="NT_Rel-Spo_like"/>
    <property type="match status" value="1"/>
</dbReference>
<dbReference type="Gene3D" id="3.10.20.30">
    <property type="match status" value="1"/>
</dbReference>
<dbReference type="GO" id="GO:0046394">
    <property type="term" value="P:carboxylic acid biosynthetic process"/>
    <property type="evidence" value="ECO:0007669"/>
    <property type="project" value="UniProtKB-ARBA"/>
</dbReference>
<evidence type="ECO:0000256" key="4">
    <source>
        <dbReference type="ARBA" id="ARBA00082153"/>
    </source>
</evidence>
<gene>
    <name evidence="8" type="ORF">H2204_007941</name>
</gene>
<dbReference type="InterPro" id="IPR012676">
    <property type="entry name" value="TGS-like"/>
</dbReference>
<dbReference type="SUPFAM" id="SSF81301">
    <property type="entry name" value="Nucleotidyltransferase"/>
    <property type="match status" value="1"/>
</dbReference>
<dbReference type="SMART" id="SM00954">
    <property type="entry name" value="RelA_SpoT"/>
    <property type="match status" value="1"/>
</dbReference>
<organism evidence="8">
    <name type="scientific">Knufia peltigerae</name>
    <dbReference type="NCBI Taxonomy" id="1002370"/>
    <lineage>
        <taxon>Eukaryota</taxon>
        <taxon>Fungi</taxon>
        <taxon>Dikarya</taxon>
        <taxon>Ascomycota</taxon>
        <taxon>Pezizomycotina</taxon>
        <taxon>Eurotiomycetes</taxon>
        <taxon>Chaetothyriomycetidae</taxon>
        <taxon>Chaetothyriales</taxon>
        <taxon>Trichomeriaceae</taxon>
        <taxon>Knufia</taxon>
    </lineage>
</organism>
<dbReference type="GO" id="GO:0042594">
    <property type="term" value="P:response to starvation"/>
    <property type="evidence" value="ECO:0007669"/>
    <property type="project" value="TreeGrafter"/>
</dbReference>
<dbReference type="Gene3D" id="3.30.460.10">
    <property type="entry name" value="Beta Polymerase, domain 2"/>
    <property type="match status" value="1"/>
</dbReference>
<dbReference type="InterPro" id="IPR002912">
    <property type="entry name" value="ACT_dom"/>
</dbReference>
<evidence type="ECO:0000313" key="8">
    <source>
        <dbReference type="EMBL" id="KAJ9631495.1"/>
    </source>
</evidence>
<proteinExistence type="inferred from homology"/>
<dbReference type="Pfam" id="PF13328">
    <property type="entry name" value="HD_4"/>
    <property type="match status" value="1"/>
</dbReference>
<dbReference type="SUPFAM" id="SSF55021">
    <property type="entry name" value="ACT-like"/>
    <property type="match status" value="1"/>
</dbReference>
<sequence>MSTFPAMVAAAIGLPSCLLDAVNRASVPGLDALLNRPSAAVLPAPLRQALRGHWEAPDCDPQMRASWSVLGDTLDALAMLSADEGAVVAALLFDLPGLRVHLDALPLGSHKAAVIGLLDGQDAADPVWALHAGREAGRNSEGLRRLLLAIIRDLRVVPILLARQLARMRAADKLDEEQRRALAQLTRDIHAPLANRLGIWQLKWELEDLAFRHLEPETYRRIAREVDETRIARERYVENVKKVLSRELGVQGIRAEVSGRPKHIYSIWRKMQKKRLAFDQLYDIRAVRVMVDDVAACYAALGVVHALWAPVPSEFDDYIARPKANDYRSLHTAVVGPEGRTIEVQIRTHDMHAQAELGVAAHWKYKEGGRGAEKSFDRKITWMRQLLEQAQDGQGNELAGALDAELTEDRVYALTPKDEVLDLPQGATPLDFAYQVHTMVGHRCRGAKVNGRIVPLTYRLRSGDRVEILTGKEADPRRDWLMPANGFLASNRSREKVRSWFHKLDRARNVQAGRELLERELKRLGLQHSDLSAAAKKFHADSVDDLYIQVALGDTGPNQVSRSLLEAERAASQPAPTSALPRPTARRENLGKSKFTVQGVGNLLVQLARCCQPVAGEPIVGYLTRSRGVTVHRADCVALARLAATSPQRILPVEWGQAGGGYEVDVVVDAVDRRWLLKDITNLIAQEDAYVLDIHSDNVRNSGRAHLRLRLKVSDYGQLSNLLGKLDALPGVSEARRLG</sequence>
<dbReference type="PANTHER" id="PTHR21262">
    <property type="entry name" value="GUANOSINE-3',5'-BIS DIPHOSPHATE 3'-PYROPHOSPHOHYDROLASE"/>
    <property type="match status" value="1"/>
</dbReference>
<dbReference type="GO" id="GO:0015969">
    <property type="term" value="P:guanosine tetraphosphate metabolic process"/>
    <property type="evidence" value="ECO:0007669"/>
    <property type="project" value="InterPro"/>
</dbReference>
<dbReference type="Gene3D" id="3.30.70.260">
    <property type="match status" value="1"/>
</dbReference>
<dbReference type="FunFam" id="3.30.460.10:FF:000001">
    <property type="entry name" value="GTP pyrophosphokinase RelA"/>
    <property type="match status" value="1"/>
</dbReference>
<dbReference type="SUPFAM" id="SSF81271">
    <property type="entry name" value="TGS-like"/>
    <property type="match status" value="1"/>
</dbReference>
<dbReference type="PANTHER" id="PTHR21262:SF31">
    <property type="entry name" value="GTP PYROPHOSPHOKINASE"/>
    <property type="match status" value="1"/>
</dbReference>
<evidence type="ECO:0000259" key="7">
    <source>
        <dbReference type="PROSITE" id="PS51880"/>
    </source>
</evidence>
<dbReference type="PROSITE" id="PS51880">
    <property type="entry name" value="TGS"/>
    <property type="match status" value="1"/>
</dbReference>
<dbReference type="PROSITE" id="PS51671">
    <property type="entry name" value="ACT"/>
    <property type="match status" value="1"/>
</dbReference>